<proteinExistence type="predicted"/>
<name>J9GKC3_9ZZZZ</name>
<dbReference type="EMBL" id="AMCI01003532">
    <property type="protein sequence ID" value="EJX00105.1"/>
    <property type="molecule type" value="Genomic_DNA"/>
</dbReference>
<gene>
    <name evidence="1" type="ORF">EVA_11788</name>
</gene>
<evidence type="ECO:0000313" key="1">
    <source>
        <dbReference type="EMBL" id="EJX00105.1"/>
    </source>
</evidence>
<dbReference type="InterPro" id="IPR002822">
    <property type="entry name" value="Ni_insertion"/>
</dbReference>
<protein>
    <submittedName>
        <fullName evidence="1">Protein containing DUF111</fullName>
    </submittedName>
</protein>
<reference evidence="1" key="1">
    <citation type="journal article" date="2012" name="PLoS ONE">
        <title>Gene sets for utilization of primary and secondary nutrition supplies in the distal gut of endangered iberian lynx.</title>
        <authorList>
            <person name="Alcaide M."/>
            <person name="Messina E."/>
            <person name="Richter M."/>
            <person name="Bargiela R."/>
            <person name="Peplies J."/>
            <person name="Huws S.A."/>
            <person name="Newbold C.J."/>
            <person name="Golyshin P.N."/>
            <person name="Simon M.A."/>
            <person name="Lopez G."/>
            <person name="Yakimov M.M."/>
            <person name="Ferrer M."/>
        </authorList>
    </citation>
    <scope>NUCLEOTIDE SEQUENCE</scope>
</reference>
<accession>J9GKC3</accession>
<organism evidence="1">
    <name type="scientific">gut metagenome</name>
    <dbReference type="NCBI Taxonomy" id="749906"/>
    <lineage>
        <taxon>unclassified sequences</taxon>
        <taxon>metagenomes</taxon>
        <taxon>organismal metagenomes</taxon>
    </lineage>
</organism>
<comment type="caution">
    <text evidence="1">The sequence shown here is derived from an EMBL/GenBank/DDBJ whole genome shotgun (WGS) entry which is preliminary data.</text>
</comment>
<feature type="non-terminal residue" evidence="1">
    <location>
        <position position="49"/>
    </location>
</feature>
<dbReference type="AlphaFoldDB" id="J9GKC3"/>
<dbReference type="Pfam" id="PF01969">
    <property type="entry name" value="Ni_insertion"/>
    <property type="match status" value="1"/>
</dbReference>
<sequence length="49" mass="5586">MKTLYLECKMGAAGDMLTAALLDLFPEERQKEFLRIMNTIPGVQVTMEH</sequence>